<feature type="chain" id="PRO_5039291853" evidence="1">
    <location>
        <begin position="25"/>
        <end position="363"/>
    </location>
</feature>
<evidence type="ECO:0000313" key="3">
    <source>
        <dbReference type="Proteomes" id="UP000320239"/>
    </source>
</evidence>
<comment type="caution">
    <text evidence="2">The sequence shown here is derived from an EMBL/GenBank/DDBJ whole genome shotgun (WGS) entry which is preliminary data.</text>
</comment>
<dbReference type="AlphaFoldDB" id="A0A561VSA9"/>
<accession>A0A561VSA9</accession>
<evidence type="ECO:0000256" key="1">
    <source>
        <dbReference type="SAM" id="SignalP"/>
    </source>
</evidence>
<name>A0A561VSA9_ACTTI</name>
<dbReference type="RefSeq" id="WP_145830983.1">
    <property type="nucleotide sequence ID" value="NZ_VIWY01000004.1"/>
</dbReference>
<protein>
    <submittedName>
        <fullName evidence="2">Uncharacterized protein</fullName>
    </submittedName>
</protein>
<keyword evidence="1" id="KW-0732">Signal</keyword>
<dbReference type="Proteomes" id="UP000320239">
    <property type="component" value="Unassembled WGS sequence"/>
</dbReference>
<organism evidence="2 3">
    <name type="scientific">Actinoplanes teichomyceticus</name>
    <dbReference type="NCBI Taxonomy" id="1867"/>
    <lineage>
        <taxon>Bacteria</taxon>
        <taxon>Bacillati</taxon>
        <taxon>Actinomycetota</taxon>
        <taxon>Actinomycetes</taxon>
        <taxon>Micromonosporales</taxon>
        <taxon>Micromonosporaceae</taxon>
        <taxon>Actinoplanes</taxon>
    </lineage>
</organism>
<sequence>MNLPRRTRWAVTLAAVTATSGVLASEVTPAWAVTSPAHASYASAASFDPAAADRLYVNYLALYDPRSLVRTAAWSALIATNVNAAVARFLNSELAYAVNRSDELNARNADFARRILATHTAEFAPEVHAAAKFALNSGPTALDAFARTGYAAAMQRDRAAREAAGAQAAALVQADRDFVAALRDTDPGAQVRAAAGYALRAEATDADVVEFFAYDWAAAASADMQAQQVQCANSDMVWLAAVKRLQAEAEAAEKAALAAVGEAQIQARAAAARAWHAMGEQASSAQTTWEAAEKVAAGQAANWQQIARAAADATDNPNWQPIADTAPTTAQQWTTWRNNAASRTAYWAGLYELALQGERKMQP</sequence>
<proteinExistence type="predicted"/>
<dbReference type="EMBL" id="VIWY01000004">
    <property type="protein sequence ID" value="TWG14504.1"/>
    <property type="molecule type" value="Genomic_DNA"/>
</dbReference>
<gene>
    <name evidence="2" type="ORF">FHX34_104804</name>
</gene>
<feature type="signal peptide" evidence="1">
    <location>
        <begin position="1"/>
        <end position="24"/>
    </location>
</feature>
<evidence type="ECO:0000313" key="2">
    <source>
        <dbReference type="EMBL" id="TWG14504.1"/>
    </source>
</evidence>
<keyword evidence="3" id="KW-1185">Reference proteome</keyword>
<reference evidence="2 3" key="1">
    <citation type="submission" date="2019-06" db="EMBL/GenBank/DDBJ databases">
        <title>Sequencing the genomes of 1000 actinobacteria strains.</title>
        <authorList>
            <person name="Klenk H.-P."/>
        </authorList>
    </citation>
    <scope>NUCLEOTIDE SEQUENCE [LARGE SCALE GENOMIC DNA]</scope>
    <source>
        <strain evidence="2 3">DSM 43866</strain>
    </source>
</reference>